<evidence type="ECO:0000313" key="8">
    <source>
        <dbReference type="EMBL" id="MBS4195431.1"/>
    </source>
</evidence>
<keyword evidence="9" id="KW-1185">Reference proteome</keyword>
<feature type="transmembrane region" description="Helical" evidence="6">
    <location>
        <begin position="6"/>
        <end position="26"/>
    </location>
</feature>
<sequence>MNNKKIVLLTVVIFAIIVALVMFFYLRGNDESQNKFSINNLENQPTLGDANAPVSIVEFGDYKCPSCKAWGESIFPRLKEDYIDTGKAKLTYINVLFHGKESLLAALASESVYKQDPDNFWAFHQGIFDAQPSNQTHDEVWVTTDTLVEIAKAYAPDIDFDQFQKDIDEEGMLDEVKVDDQLVKDNEIQFTPSIIINGVLIEKPFDYEAIKAQIEKGLDNKNE</sequence>
<name>A0A942TCL4_9BACI</name>
<evidence type="ECO:0000256" key="2">
    <source>
        <dbReference type="ARBA" id="ARBA00022729"/>
    </source>
</evidence>
<evidence type="ECO:0000256" key="1">
    <source>
        <dbReference type="ARBA" id="ARBA00005791"/>
    </source>
</evidence>
<reference evidence="8 9" key="1">
    <citation type="submission" date="2021-05" db="EMBL/GenBank/DDBJ databases">
        <title>Novel Bacillus species.</title>
        <authorList>
            <person name="Liu G."/>
        </authorList>
    </citation>
    <scope>NUCLEOTIDE SEQUENCE [LARGE SCALE GENOMIC DNA]</scope>
    <source>
        <strain evidence="9">FJAT-49780</strain>
    </source>
</reference>
<keyword evidence="5" id="KW-0676">Redox-active center</keyword>
<dbReference type="RefSeq" id="WP_213124649.1">
    <property type="nucleotide sequence ID" value="NZ_JAGYPG010000002.1"/>
</dbReference>
<dbReference type="EMBL" id="JAGYPG010000002">
    <property type="protein sequence ID" value="MBS4195431.1"/>
    <property type="molecule type" value="Genomic_DNA"/>
</dbReference>
<dbReference type="PANTHER" id="PTHR13887">
    <property type="entry name" value="GLUTATHIONE S-TRANSFERASE KAPPA"/>
    <property type="match status" value="1"/>
</dbReference>
<dbReference type="Proteomes" id="UP000681414">
    <property type="component" value="Unassembled WGS sequence"/>
</dbReference>
<feature type="domain" description="Thioredoxin-like fold" evidence="7">
    <location>
        <begin position="42"/>
        <end position="216"/>
    </location>
</feature>
<dbReference type="Gene3D" id="3.40.30.10">
    <property type="entry name" value="Glutaredoxin"/>
    <property type="match status" value="1"/>
</dbReference>
<keyword evidence="2" id="KW-0732">Signal</keyword>
<organism evidence="8 9">
    <name type="scientific">Lederbergia citri</name>
    <dbReference type="NCBI Taxonomy" id="2833580"/>
    <lineage>
        <taxon>Bacteria</taxon>
        <taxon>Bacillati</taxon>
        <taxon>Bacillota</taxon>
        <taxon>Bacilli</taxon>
        <taxon>Bacillales</taxon>
        <taxon>Bacillaceae</taxon>
        <taxon>Lederbergia</taxon>
    </lineage>
</organism>
<keyword evidence="3" id="KW-0560">Oxidoreductase</keyword>
<evidence type="ECO:0000256" key="4">
    <source>
        <dbReference type="ARBA" id="ARBA00023157"/>
    </source>
</evidence>
<evidence type="ECO:0000259" key="7">
    <source>
        <dbReference type="Pfam" id="PF13462"/>
    </source>
</evidence>
<protein>
    <submittedName>
        <fullName evidence="8">DsbA family protein</fullName>
    </submittedName>
</protein>
<proteinExistence type="inferred from homology"/>
<accession>A0A942TCL4</accession>
<evidence type="ECO:0000256" key="5">
    <source>
        <dbReference type="ARBA" id="ARBA00023284"/>
    </source>
</evidence>
<dbReference type="AlphaFoldDB" id="A0A942TCL4"/>
<dbReference type="InterPro" id="IPR012336">
    <property type="entry name" value="Thioredoxin-like_fold"/>
</dbReference>
<evidence type="ECO:0000313" key="9">
    <source>
        <dbReference type="Proteomes" id="UP000681414"/>
    </source>
</evidence>
<dbReference type="SUPFAM" id="SSF52833">
    <property type="entry name" value="Thioredoxin-like"/>
    <property type="match status" value="1"/>
</dbReference>
<dbReference type="Pfam" id="PF13462">
    <property type="entry name" value="Thioredoxin_4"/>
    <property type="match status" value="1"/>
</dbReference>
<comment type="caution">
    <text evidence="8">The sequence shown here is derived from an EMBL/GenBank/DDBJ whole genome shotgun (WGS) entry which is preliminary data.</text>
</comment>
<keyword evidence="6" id="KW-1133">Transmembrane helix</keyword>
<keyword evidence="4" id="KW-1015">Disulfide bond</keyword>
<keyword evidence="6" id="KW-0812">Transmembrane</keyword>
<evidence type="ECO:0000256" key="6">
    <source>
        <dbReference type="SAM" id="Phobius"/>
    </source>
</evidence>
<dbReference type="PANTHER" id="PTHR13887:SF14">
    <property type="entry name" value="DISULFIDE BOND FORMATION PROTEIN D"/>
    <property type="match status" value="1"/>
</dbReference>
<dbReference type="GO" id="GO:0016491">
    <property type="term" value="F:oxidoreductase activity"/>
    <property type="evidence" value="ECO:0007669"/>
    <property type="project" value="UniProtKB-KW"/>
</dbReference>
<comment type="similarity">
    <text evidence="1">Belongs to the thioredoxin family. DsbA subfamily.</text>
</comment>
<dbReference type="InterPro" id="IPR036249">
    <property type="entry name" value="Thioredoxin-like_sf"/>
</dbReference>
<keyword evidence="6" id="KW-0472">Membrane</keyword>
<gene>
    <name evidence="8" type="ORF">KHA97_10225</name>
</gene>
<evidence type="ECO:0000256" key="3">
    <source>
        <dbReference type="ARBA" id="ARBA00023002"/>
    </source>
</evidence>